<sequence>MKPALFSVLLLHLAEAAFGLPTQETFSVPVQVSKASKQRPLRGRFLHITDLHPDPHYRFNGTIASACHRKKPKSDPERGGVYGAPRSDCDSSLALIDHVMNWLEKEWVDEIDFVLWTGDSARHDNDRIVPRTPSEIYELNRLLVSKMEKIFGKRGIPVVPSLAHNIMSAGPNAITQEFSSIWRPYIPFPSYQVFARGGYFSREIIPGRLAAISLNTMYFYDSNKAVGGCEWVNRDQGGNQADPGNLELDWLEVQLDDFRSRGIKVWISGHVPPSPGNYFPECLWRYTAIVLRYQDTVVGQVFGHMNVDFFFYLDAHDLRAPVTEGESTVGMLKKDKDKKLHRDLVSDFAELPKLRKLDMDDFSIVNVAPAIVPNPYMPGIRVWGYNVTGWENQTAVTLKNPDREHRHRHPDKERCKRAEDKKKWWCKMPKREWYSDADAPSRKNGLWSPLGYAQFWLPDLRVDGTGPPEWELEYATYQNVHDPRTQDGWRPIPARMVSELKNKDMNKVLPYGMEDGTIGSWMKLARRIGQKKRTLREDFRRLMYME</sequence>
<dbReference type="GO" id="GO:0000324">
    <property type="term" value="C:fungal-type vacuole"/>
    <property type="evidence" value="ECO:0007669"/>
    <property type="project" value="TreeGrafter"/>
</dbReference>
<gene>
    <name evidence="4" type="ORF">SISSUDRAFT_620421</name>
</gene>
<dbReference type="AlphaFoldDB" id="A0A166EI38"/>
<evidence type="ECO:0000256" key="3">
    <source>
        <dbReference type="SAM" id="SignalP"/>
    </source>
</evidence>
<evidence type="ECO:0000256" key="2">
    <source>
        <dbReference type="ARBA" id="ARBA00023180"/>
    </source>
</evidence>
<dbReference type="GO" id="GO:0008081">
    <property type="term" value="F:phosphoric diester hydrolase activity"/>
    <property type="evidence" value="ECO:0007669"/>
    <property type="project" value="TreeGrafter"/>
</dbReference>
<accession>A0A166EI38</accession>
<keyword evidence="1" id="KW-0378">Hydrolase</keyword>
<feature type="chain" id="PRO_5007872785" evidence="3">
    <location>
        <begin position="20"/>
        <end position="546"/>
    </location>
</feature>
<dbReference type="Proteomes" id="UP000076798">
    <property type="component" value="Unassembled WGS sequence"/>
</dbReference>
<dbReference type="EMBL" id="KV428043">
    <property type="protein sequence ID" value="KZT39612.1"/>
    <property type="molecule type" value="Genomic_DNA"/>
</dbReference>
<proteinExistence type="predicted"/>
<keyword evidence="5" id="KW-1185">Reference proteome</keyword>
<protein>
    <submittedName>
        <fullName evidence="4">Endopolyphosphatase</fullName>
    </submittedName>
</protein>
<organism evidence="4 5">
    <name type="scientific">Sistotremastrum suecicum HHB10207 ss-3</name>
    <dbReference type="NCBI Taxonomy" id="1314776"/>
    <lineage>
        <taxon>Eukaryota</taxon>
        <taxon>Fungi</taxon>
        <taxon>Dikarya</taxon>
        <taxon>Basidiomycota</taxon>
        <taxon>Agaricomycotina</taxon>
        <taxon>Agaricomycetes</taxon>
        <taxon>Sistotremastrales</taxon>
        <taxon>Sistotremastraceae</taxon>
        <taxon>Sistotremastrum</taxon>
    </lineage>
</organism>
<dbReference type="OrthoDB" id="348678at2759"/>
<dbReference type="InterPro" id="IPR041805">
    <property type="entry name" value="ASMase/PPN1_MPP"/>
</dbReference>
<keyword evidence="3" id="KW-0732">Signal</keyword>
<name>A0A166EI38_9AGAM</name>
<dbReference type="STRING" id="1314776.A0A166EI38"/>
<evidence type="ECO:0000256" key="1">
    <source>
        <dbReference type="ARBA" id="ARBA00022801"/>
    </source>
</evidence>
<dbReference type="GO" id="GO:0004309">
    <property type="term" value="F:exopolyphosphatase activity"/>
    <property type="evidence" value="ECO:0007669"/>
    <property type="project" value="TreeGrafter"/>
</dbReference>
<dbReference type="InterPro" id="IPR029052">
    <property type="entry name" value="Metallo-depent_PP-like"/>
</dbReference>
<dbReference type="GO" id="GO:0006798">
    <property type="term" value="P:polyphosphate catabolic process"/>
    <property type="evidence" value="ECO:0007669"/>
    <property type="project" value="TreeGrafter"/>
</dbReference>
<keyword evidence="2" id="KW-0325">Glycoprotein</keyword>
<evidence type="ECO:0000313" key="5">
    <source>
        <dbReference type="Proteomes" id="UP000076798"/>
    </source>
</evidence>
<dbReference type="PANTHER" id="PTHR10340">
    <property type="entry name" value="SPHINGOMYELIN PHOSPHODIESTERASE"/>
    <property type="match status" value="1"/>
</dbReference>
<dbReference type="GO" id="GO:0000298">
    <property type="term" value="F:endopolyphosphatase activity"/>
    <property type="evidence" value="ECO:0007669"/>
    <property type="project" value="TreeGrafter"/>
</dbReference>
<dbReference type="GO" id="GO:0005615">
    <property type="term" value="C:extracellular space"/>
    <property type="evidence" value="ECO:0007669"/>
    <property type="project" value="TreeGrafter"/>
</dbReference>
<dbReference type="CDD" id="cd00842">
    <property type="entry name" value="MPP_ASMase"/>
    <property type="match status" value="1"/>
</dbReference>
<dbReference type="PANTHER" id="PTHR10340:SF55">
    <property type="entry name" value="ENDOPOLYPHOSPHATASE"/>
    <property type="match status" value="1"/>
</dbReference>
<feature type="signal peptide" evidence="3">
    <location>
        <begin position="1"/>
        <end position="19"/>
    </location>
</feature>
<dbReference type="SUPFAM" id="SSF56300">
    <property type="entry name" value="Metallo-dependent phosphatases"/>
    <property type="match status" value="1"/>
</dbReference>
<reference evidence="4 5" key="1">
    <citation type="journal article" date="2016" name="Mol. Biol. Evol.">
        <title>Comparative Genomics of Early-Diverging Mushroom-Forming Fungi Provides Insights into the Origins of Lignocellulose Decay Capabilities.</title>
        <authorList>
            <person name="Nagy L.G."/>
            <person name="Riley R."/>
            <person name="Tritt A."/>
            <person name="Adam C."/>
            <person name="Daum C."/>
            <person name="Floudas D."/>
            <person name="Sun H."/>
            <person name="Yadav J.S."/>
            <person name="Pangilinan J."/>
            <person name="Larsson K.H."/>
            <person name="Matsuura K."/>
            <person name="Barry K."/>
            <person name="Labutti K."/>
            <person name="Kuo R."/>
            <person name="Ohm R.A."/>
            <person name="Bhattacharya S.S."/>
            <person name="Shirouzu T."/>
            <person name="Yoshinaga Y."/>
            <person name="Martin F.M."/>
            <person name="Grigoriev I.V."/>
            <person name="Hibbett D.S."/>
        </authorList>
    </citation>
    <scope>NUCLEOTIDE SEQUENCE [LARGE SCALE GENOMIC DNA]</scope>
    <source>
        <strain evidence="4 5">HHB10207 ss-3</strain>
    </source>
</reference>
<evidence type="ECO:0000313" key="4">
    <source>
        <dbReference type="EMBL" id="KZT39612.1"/>
    </source>
</evidence>